<evidence type="ECO:0000313" key="1">
    <source>
        <dbReference type="EMBL" id="CAI0654349.1"/>
    </source>
</evidence>
<protein>
    <recommendedName>
        <fullName evidence="3">Kinesin light chain</fullName>
    </recommendedName>
</protein>
<accession>A0A9W4S7M2</accession>
<evidence type="ECO:0000313" key="2">
    <source>
        <dbReference type="Proteomes" id="UP001152533"/>
    </source>
</evidence>
<comment type="caution">
    <text evidence="1">The sequence shown here is derived from an EMBL/GenBank/DDBJ whole genome shotgun (WGS) entry which is preliminary data.</text>
</comment>
<name>A0A9W4S7M2_9PEZI</name>
<keyword evidence="2" id="KW-1185">Reference proteome</keyword>
<dbReference type="AlphaFoldDB" id="A0A9W4S7M2"/>
<sequence>MPHVQPLLDKQLLEECDQLNWSYLLTNMSWYLVMLGNYYRVGVIVEAEELFVRVMEMSLMVLGEEHPSTLTSMANLALTYWN</sequence>
<evidence type="ECO:0008006" key="3">
    <source>
        <dbReference type="Google" id="ProtNLM"/>
    </source>
</evidence>
<proteinExistence type="predicted"/>
<dbReference type="EMBL" id="CAMGZC010002087">
    <property type="protein sequence ID" value="CAI0654349.1"/>
    <property type="molecule type" value="Genomic_DNA"/>
</dbReference>
<gene>
    <name evidence="1" type="ORF">CGXH109_LOCUS137095</name>
</gene>
<dbReference type="InterPro" id="IPR011990">
    <property type="entry name" value="TPR-like_helical_dom_sf"/>
</dbReference>
<dbReference type="Proteomes" id="UP001152533">
    <property type="component" value="Unassembled WGS sequence"/>
</dbReference>
<reference evidence="1" key="1">
    <citation type="submission" date="2022-08" db="EMBL/GenBank/DDBJ databases">
        <authorList>
            <person name="Giroux E."/>
            <person name="Giroux E."/>
        </authorList>
    </citation>
    <scope>NUCLEOTIDE SEQUENCE</scope>
    <source>
        <strain evidence="1">H1091258</strain>
    </source>
</reference>
<dbReference type="Gene3D" id="1.25.40.10">
    <property type="entry name" value="Tetratricopeptide repeat domain"/>
    <property type="match status" value="1"/>
</dbReference>
<organism evidence="1 2">
    <name type="scientific">Colletotrichum noveboracense</name>
    <dbReference type="NCBI Taxonomy" id="2664923"/>
    <lineage>
        <taxon>Eukaryota</taxon>
        <taxon>Fungi</taxon>
        <taxon>Dikarya</taxon>
        <taxon>Ascomycota</taxon>
        <taxon>Pezizomycotina</taxon>
        <taxon>Sordariomycetes</taxon>
        <taxon>Hypocreomycetidae</taxon>
        <taxon>Glomerellales</taxon>
        <taxon>Glomerellaceae</taxon>
        <taxon>Colletotrichum</taxon>
        <taxon>Colletotrichum gloeosporioides species complex</taxon>
    </lineage>
</organism>